<evidence type="ECO:0000313" key="2">
    <source>
        <dbReference type="Proteomes" id="UP001162992"/>
    </source>
</evidence>
<protein>
    <submittedName>
        <fullName evidence="1">Uncharacterized protein</fullName>
    </submittedName>
</protein>
<gene>
    <name evidence="1" type="ORF">O6H91_03G098400</name>
</gene>
<reference evidence="2" key="1">
    <citation type="journal article" date="2024" name="Proc. Natl. Acad. Sci. U.S.A.">
        <title>Extraordinary preservation of gene collinearity over three hundred million years revealed in homosporous lycophytes.</title>
        <authorList>
            <person name="Li C."/>
            <person name="Wickell D."/>
            <person name="Kuo L.Y."/>
            <person name="Chen X."/>
            <person name="Nie B."/>
            <person name="Liao X."/>
            <person name="Peng D."/>
            <person name="Ji J."/>
            <person name="Jenkins J."/>
            <person name="Williams M."/>
            <person name="Shu S."/>
            <person name="Plott C."/>
            <person name="Barry K."/>
            <person name="Rajasekar S."/>
            <person name="Grimwood J."/>
            <person name="Han X."/>
            <person name="Sun S."/>
            <person name="Hou Z."/>
            <person name="He W."/>
            <person name="Dai G."/>
            <person name="Sun C."/>
            <person name="Schmutz J."/>
            <person name="Leebens-Mack J.H."/>
            <person name="Li F.W."/>
            <person name="Wang L."/>
        </authorList>
    </citation>
    <scope>NUCLEOTIDE SEQUENCE [LARGE SCALE GENOMIC DNA]</scope>
    <source>
        <strain evidence="2">cv. PW_Plant_1</strain>
    </source>
</reference>
<organism evidence="1 2">
    <name type="scientific">Diphasiastrum complanatum</name>
    <name type="common">Issler's clubmoss</name>
    <name type="synonym">Lycopodium complanatum</name>
    <dbReference type="NCBI Taxonomy" id="34168"/>
    <lineage>
        <taxon>Eukaryota</taxon>
        <taxon>Viridiplantae</taxon>
        <taxon>Streptophyta</taxon>
        <taxon>Embryophyta</taxon>
        <taxon>Tracheophyta</taxon>
        <taxon>Lycopodiopsida</taxon>
        <taxon>Lycopodiales</taxon>
        <taxon>Lycopodiaceae</taxon>
        <taxon>Lycopodioideae</taxon>
        <taxon>Diphasiastrum</taxon>
    </lineage>
</organism>
<proteinExistence type="predicted"/>
<keyword evidence="2" id="KW-1185">Reference proteome</keyword>
<name>A0ACC2E9H8_DIPCM</name>
<evidence type="ECO:0000313" key="1">
    <source>
        <dbReference type="EMBL" id="KAJ7563146.1"/>
    </source>
</evidence>
<dbReference type="EMBL" id="CM055094">
    <property type="protein sequence ID" value="KAJ7563146.1"/>
    <property type="molecule type" value="Genomic_DNA"/>
</dbReference>
<dbReference type="Proteomes" id="UP001162992">
    <property type="component" value="Chromosome 3"/>
</dbReference>
<accession>A0ACC2E9H8</accession>
<comment type="caution">
    <text evidence="1">The sequence shown here is derived from an EMBL/GenBank/DDBJ whole genome shotgun (WGS) entry which is preliminary data.</text>
</comment>
<sequence length="113" mass="12376">MEKIQHKIVVKSCLKLGGVLVALLPRGTQMSRILQILHPEMQLAVPKGGGCMKCTLACQPWQLYDEFQTLIEDKSVAAMKRKVSSSLIAVTPAASAMVNREEVARVENEVDGL</sequence>